<dbReference type="InterPro" id="IPR036388">
    <property type="entry name" value="WH-like_DNA-bd_sf"/>
</dbReference>
<dbReference type="Gene3D" id="3.30.160.70">
    <property type="entry name" value="Methylated DNA-protein cysteine methyltransferase domain"/>
    <property type="match status" value="1"/>
</dbReference>
<name>A0AAN1QQL9_SYNEL</name>
<dbReference type="Pfam" id="PF01035">
    <property type="entry name" value="DNA_binding_1"/>
    <property type="match status" value="1"/>
</dbReference>
<proteinExistence type="inferred from homology"/>
<dbReference type="SUPFAM" id="SSF46767">
    <property type="entry name" value="Methylated DNA-protein cysteine methyltransferase, C-terminal domain"/>
    <property type="match status" value="1"/>
</dbReference>
<dbReference type="PANTHER" id="PTHR10815:SF13">
    <property type="entry name" value="METHYLATED-DNA--PROTEIN-CYSTEINE METHYLTRANSFERASE"/>
    <property type="match status" value="1"/>
</dbReference>
<evidence type="ECO:0000256" key="6">
    <source>
        <dbReference type="ARBA" id="ARBA00022763"/>
    </source>
</evidence>
<dbReference type="CDD" id="cd06445">
    <property type="entry name" value="ATase"/>
    <property type="match status" value="1"/>
</dbReference>
<dbReference type="RefSeq" id="WP_208675421.1">
    <property type="nucleotide sequence ID" value="NZ_CP030139.2"/>
</dbReference>
<gene>
    <name evidence="10" type="ORF">DOP62_02830</name>
</gene>
<dbReference type="FunFam" id="1.10.10.10:FF:000214">
    <property type="entry name" value="Methylated-DNA--protein-cysteine methyltransferase"/>
    <property type="match status" value="1"/>
</dbReference>
<evidence type="ECO:0000256" key="2">
    <source>
        <dbReference type="ARBA" id="ARBA00008711"/>
    </source>
</evidence>
<comment type="similarity">
    <text evidence="2">Belongs to the MGMT family.</text>
</comment>
<evidence type="ECO:0000313" key="10">
    <source>
        <dbReference type="EMBL" id="AZB73611.1"/>
    </source>
</evidence>
<dbReference type="Gene3D" id="1.10.10.10">
    <property type="entry name" value="Winged helix-like DNA-binding domain superfamily/Winged helix DNA-binding domain"/>
    <property type="match status" value="1"/>
</dbReference>
<feature type="domain" description="Methylated-DNA-[protein]-cysteine S-methyltransferase DNA binding" evidence="9">
    <location>
        <begin position="107"/>
        <end position="186"/>
    </location>
</feature>
<dbReference type="InterPro" id="IPR036631">
    <property type="entry name" value="MGMT_N_sf"/>
</dbReference>
<sequence length="189" mass="21064">MQLTDSMIHWSPTSRSLVSSSGVSQLIYGLHSTPFGDCLIAKTAIGICQLEFFDSLSPAEAEPWLQAAWPDAAIHYQPTETTMIAQQLFRYETADPSLFRLHVHGTPFQQQVWRSLLQIPRGVTTTYQALAIAIGRPNAARAVGNSVGKNPIAYLIPCHRVIQQSGELGGYRWGRDRKQKLLNWEAKVC</sequence>
<evidence type="ECO:0000259" key="9">
    <source>
        <dbReference type="Pfam" id="PF01035"/>
    </source>
</evidence>
<dbReference type="InterPro" id="IPR001497">
    <property type="entry name" value="MethylDNA_cys_MeTrfase_AS"/>
</dbReference>
<keyword evidence="7" id="KW-0234">DNA repair</keyword>
<dbReference type="EC" id="2.1.1.63" evidence="3"/>
<comment type="catalytic activity">
    <reaction evidence="8">
        <text>a 6-O-methyl-2'-deoxyguanosine in DNA + L-cysteinyl-[protein] = S-methyl-L-cysteinyl-[protein] + a 2'-deoxyguanosine in DNA</text>
        <dbReference type="Rhea" id="RHEA:24000"/>
        <dbReference type="Rhea" id="RHEA-COMP:10131"/>
        <dbReference type="Rhea" id="RHEA-COMP:10132"/>
        <dbReference type="Rhea" id="RHEA-COMP:11367"/>
        <dbReference type="Rhea" id="RHEA-COMP:11368"/>
        <dbReference type="ChEBI" id="CHEBI:29950"/>
        <dbReference type="ChEBI" id="CHEBI:82612"/>
        <dbReference type="ChEBI" id="CHEBI:85445"/>
        <dbReference type="ChEBI" id="CHEBI:85448"/>
        <dbReference type="EC" id="2.1.1.63"/>
    </reaction>
</comment>
<evidence type="ECO:0000256" key="8">
    <source>
        <dbReference type="ARBA" id="ARBA00049348"/>
    </source>
</evidence>
<dbReference type="PROSITE" id="PS00374">
    <property type="entry name" value="MGMT"/>
    <property type="match status" value="1"/>
</dbReference>
<dbReference type="AlphaFoldDB" id="A0AAN1QQL9"/>
<protein>
    <recommendedName>
        <fullName evidence="3">methylated-DNA--[protein]-cysteine S-methyltransferase</fullName>
        <ecNumber evidence="3">2.1.1.63</ecNumber>
    </recommendedName>
</protein>
<evidence type="ECO:0000256" key="4">
    <source>
        <dbReference type="ARBA" id="ARBA00022603"/>
    </source>
</evidence>
<dbReference type="GO" id="GO:0003908">
    <property type="term" value="F:methylated-DNA-[protein]-cysteine S-methyltransferase activity"/>
    <property type="evidence" value="ECO:0007669"/>
    <property type="project" value="UniProtKB-EC"/>
</dbReference>
<evidence type="ECO:0000256" key="7">
    <source>
        <dbReference type="ARBA" id="ARBA00023204"/>
    </source>
</evidence>
<comment type="catalytic activity">
    <reaction evidence="1">
        <text>a 4-O-methyl-thymidine in DNA + L-cysteinyl-[protein] = a thymidine in DNA + S-methyl-L-cysteinyl-[protein]</text>
        <dbReference type="Rhea" id="RHEA:53428"/>
        <dbReference type="Rhea" id="RHEA-COMP:10131"/>
        <dbReference type="Rhea" id="RHEA-COMP:10132"/>
        <dbReference type="Rhea" id="RHEA-COMP:13555"/>
        <dbReference type="Rhea" id="RHEA-COMP:13556"/>
        <dbReference type="ChEBI" id="CHEBI:29950"/>
        <dbReference type="ChEBI" id="CHEBI:82612"/>
        <dbReference type="ChEBI" id="CHEBI:137386"/>
        <dbReference type="ChEBI" id="CHEBI:137387"/>
        <dbReference type="EC" id="2.1.1.63"/>
    </reaction>
</comment>
<dbReference type="InterPro" id="IPR014048">
    <property type="entry name" value="MethylDNA_cys_MeTrfase_DNA-bd"/>
</dbReference>
<evidence type="ECO:0000313" key="11">
    <source>
        <dbReference type="Proteomes" id="UP000267249"/>
    </source>
</evidence>
<keyword evidence="5 10" id="KW-0808">Transferase</keyword>
<reference evidence="10 11" key="1">
    <citation type="journal article" date="2018" name="Sci. Rep.">
        <title>Genome Features and Biochemical Characteristics of a Robust, Fast Growing and Naturally Transformable Cyanobacterium Synechococcus elongatus PCC 11801 Isolated from India.</title>
        <authorList>
            <person name="Jaiswal D."/>
            <person name="Sengupta A."/>
            <person name="Sohoni S."/>
            <person name="Sengupta S."/>
            <person name="Phadnavis A.G."/>
            <person name="Pakrasi H.B."/>
            <person name="Wangikar P.P."/>
        </authorList>
    </citation>
    <scope>NUCLEOTIDE SEQUENCE [LARGE SCALE GENOMIC DNA]</scope>
    <source>
        <strain evidence="10 11">PCC 11801</strain>
    </source>
</reference>
<evidence type="ECO:0000256" key="3">
    <source>
        <dbReference type="ARBA" id="ARBA00011918"/>
    </source>
</evidence>
<dbReference type="SUPFAM" id="SSF53155">
    <property type="entry name" value="Methylated DNA-protein cysteine methyltransferase domain"/>
    <property type="match status" value="1"/>
</dbReference>
<dbReference type="NCBIfam" id="TIGR00589">
    <property type="entry name" value="ogt"/>
    <property type="match status" value="1"/>
</dbReference>
<keyword evidence="4 10" id="KW-0489">Methyltransferase</keyword>
<dbReference type="GO" id="GO:0006281">
    <property type="term" value="P:DNA repair"/>
    <property type="evidence" value="ECO:0007669"/>
    <property type="project" value="UniProtKB-KW"/>
</dbReference>
<dbReference type="EMBL" id="CP030139">
    <property type="protein sequence ID" value="AZB73611.1"/>
    <property type="molecule type" value="Genomic_DNA"/>
</dbReference>
<accession>A0AAN1QQL9</accession>
<dbReference type="InterPro" id="IPR036217">
    <property type="entry name" value="MethylDNA_cys_MeTrfase_DNAb"/>
</dbReference>
<dbReference type="Proteomes" id="UP000267249">
    <property type="component" value="Chromosome"/>
</dbReference>
<organism evidence="10 11">
    <name type="scientific">Synechococcus elongatus PCC 11801</name>
    <dbReference type="NCBI Taxonomy" id="2219813"/>
    <lineage>
        <taxon>Bacteria</taxon>
        <taxon>Bacillati</taxon>
        <taxon>Cyanobacteriota</taxon>
        <taxon>Cyanophyceae</taxon>
        <taxon>Synechococcales</taxon>
        <taxon>Synechococcaceae</taxon>
        <taxon>Synechococcus</taxon>
    </lineage>
</organism>
<evidence type="ECO:0000256" key="5">
    <source>
        <dbReference type="ARBA" id="ARBA00022679"/>
    </source>
</evidence>
<dbReference type="GO" id="GO:0032259">
    <property type="term" value="P:methylation"/>
    <property type="evidence" value="ECO:0007669"/>
    <property type="project" value="UniProtKB-KW"/>
</dbReference>
<keyword evidence="6" id="KW-0227">DNA damage</keyword>
<dbReference type="PANTHER" id="PTHR10815">
    <property type="entry name" value="METHYLATED-DNA--PROTEIN-CYSTEINE METHYLTRANSFERASE"/>
    <property type="match status" value="1"/>
</dbReference>
<evidence type="ECO:0000256" key="1">
    <source>
        <dbReference type="ARBA" id="ARBA00001286"/>
    </source>
</evidence>